<evidence type="ECO:0008006" key="3">
    <source>
        <dbReference type="Google" id="ProtNLM"/>
    </source>
</evidence>
<evidence type="ECO:0000313" key="2">
    <source>
        <dbReference type="Proteomes" id="UP001144471"/>
    </source>
</evidence>
<accession>A0A9W6GK64</accession>
<dbReference type="SUPFAM" id="SSF55785">
    <property type="entry name" value="PYP-like sensor domain (PAS domain)"/>
    <property type="match status" value="1"/>
</dbReference>
<dbReference type="Proteomes" id="UP001144471">
    <property type="component" value="Unassembled WGS sequence"/>
</dbReference>
<gene>
    <name evidence="1" type="ORF">PM10SUCC1_21630</name>
</gene>
<reference evidence="1" key="1">
    <citation type="submission" date="2022-12" db="EMBL/GenBank/DDBJ databases">
        <title>Reference genome sequencing for broad-spectrum identification of bacterial and archaeal isolates by mass spectrometry.</title>
        <authorList>
            <person name="Sekiguchi Y."/>
            <person name="Tourlousse D.M."/>
        </authorList>
    </citation>
    <scope>NUCLEOTIDE SEQUENCE</scope>
    <source>
        <strain evidence="1">10succ1</strain>
    </source>
</reference>
<keyword evidence="2" id="KW-1185">Reference proteome</keyword>
<sequence length="164" mass="19069">MINMKNLSQYFHGYLSKGAEIFDLKHTISTTMTLFYSNRKMKNELSCLQLAERISNFGYWTLNLPEGTVYLSEGTRKICGFSEDRYPLKYLHSFPLPKYRDMLDTSLKDLIQGKLPYDVEFKIKNKITGRIIPIHSVALYDPIGNTITGTLYDISKQKNPRREL</sequence>
<proteinExistence type="predicted"/>
<dbReference type="InterPro" id="IPR035965">
    <property type="entry name" value="PAS-like_dom_sf"/>
</dbReference>
<dbReference type="Gene3D" id="3.30.450.20">
    <property type="entry name" value="PAS domain"/>
    <property type="match status" value="1"/>
</dbReference>
<dbReference type="AlphaFoldDB" id="A0A9W6GK64"/>
<protein>
    <recommendedName>
        <fullName evidence="3">PAS domain S-box-containing protein</fullName>
    </recommendedName>
</protein>
<dbReference type="EMBL" id="BSDY01000009">
    <property type="protein sequence ID" value="GLI56649.1"/>
    <property type="molecule type" value="Genomic_DNA"/>
</dbReference>
<name>A0A9W6GK64_9FUSO</name>
<comment type="caution">
    <text evidence="1">The sequence shown here is derived from an EMBL/GenBank/DDBJ whole genome shotgun (WGS) entry which is preliminary data.</text>
</comment>
<evidence type="ECO:0000313" key="1">
    <source>
        <dbReference type="EMBL" id="GLI56649.1"/>
    </source>
</evidence>
<organism evidence="1 2">
    <name type="scientific">Propionigenium maris DSM 9537</name>
    <dbReference type="NCBI Taxonomy" id="1123000"/>
    <lineage>
        <taxon>Bacteria</taxon>
        <taxon>Fusobacteriati</taxon>
        <taxon>Fusobacteriota</taxon>
        <taxon>Fusobacteriia</taxon>
        <taxon>Fusobacteriales</taxon>
        <taxon>Fusobacteriaceae</taxon>
        <taxon>Propionigenium</taxon>
    </lineage>
</organism>